<dbReference type="GO" id="GO:0005829">
    <property type="term" value="C:cytosol"/>
    <property type="evidence" value="ECO:0007669"/>
    <property type="project" value="TreeGrafter"/>
</dbReference>
<evidence type="ECO:0000256" key="10">
    <source>
        <dbReference type="ARBA" id="ARBA00023242"/>
    </source>
</evidence>
<dbReference type="InterPro" id="IPR058871">
    <property type="entry name" value="Zuotin_N"/>
</dbReference>
<evidence type="ECO:0000259" key="15">
    <source>
        <dbReference type="PROSITE" id="PS50102"/>
    </source>
</evidence>
<evidence type="ECO:0000256" key="12">
    <source>
        <dbReference type="PROSITE-ProRule" id="PRU00176"/>
    </source>
</evidence>
<dbReference type="EMBL" id="MU854402">
    <property type="protein sequence ID" value="KAK4039367.1"/>
    <property type="molecule type" value="Genomic_DNA"/>
</dbReference>
<dbReference type="PROSITE" id="PS50076">
    <property type="entry name" value="DNAJ_2"/>
    <property type="match status" value="1"/>
</dbReference>
<dbReference type="GO" id="GO:0008380">
    <property type="term" value="P:RNA splicing"/>
    <property type="evidence" value="ECO:0007669"/>
    <property type="project" value="UniProtKB-KW"/>
</dbReference>
<evidence type="ECO:0000256" key="1">
    <source>
        <dbReference type="ARBA" id="ARBA00004123"/>
    </source>
</evidence>
<dbReference type="CDD" id="cd23953">
    <property type="entry name" value="zuotin_NTD"/>
    <property type="match status" value="1"/>
</dbReference>
<dbReference type="Pfam" id="PF16717">
    <property type="entry name" value="RAC_head"/>
    <property type="match status" value="1"/>
</dbReference>
<comment type="caution">
    <text evidence="16">The sequence shown here is derived from an EMBL/GenBank/DDBJ whole genome shotgun (WGS) entry which is preliminary data.</text>
</comment>
<dbReference type="Gene3D" id="1.10.8.840">
    <property type="entry name" value="Ribosome-associated complex head domain"/>
    <property type="match status" value="1"/>
</dbReference>
<evidence type="ECO:0000256" key="8">
    <source>
        <dbReference type="ARBA" id="ARBA00023186"/>
    </source>
</evidence>
<evidence type="ECO:0000256" key="6">
    <source>
        <dbReference type="ARBA" id="ARBA00022728"/>
    </source>
</evidence>
<dbReference type="InterPro" id="IPR012677">
    <property type="entry name" value="Nucleotide-bd_a/b_plait_sf"/>
</dbReference>
<dbReference type="PANTHER" id="PTHR43999">
    <property type="entry name" value="DNAJ HOMOLOG SUBFAMILY C MEMBER 2"/>
    <property type="match status" value="1"/>
</dbReference>
<dbReference type="SMART" id="SM00271">
    <property type="entry name" value="DnaJ"/>
    <property type="match status" value="1"/>
</dbReference>
<feature type="domain" description="RRM" evidence="15">
    <location>
        <begin position="230"/>
        <end position="305"/>
    </location>
</feature>
<dbReference type="SMART" id="SM00360">
    <property type="entry name" value="RRM"/>
    <property type="match status" value="1"/>
</dbReference>
<dbReference type="CDD" id="cd06257">
    <property type="entry name" value="DnaJ"/>
    <property type="match status" value="1"/>
</dbReference>
<evidence type="ECO:0000256" key="3">
    <source>
        <dbReference type="ARBA" id="ARBA00007781"/>
    </source>
</evidence>
<dbReference type="Pfam" id="PF00226">
    <property type="entry name" value="DnaJ"/>
    <property type="match status" value="1"/>
</dbReference>
<dbReference type="InterPro" id="IPR048995">
    <property type="entry name" value="STL11/RBM22-like_N"/>
</dbReference>
<feature type="compositionally biased region" description="Basic residues" evidence="13">
    <location>
        <begin position="555"/>
        <end position="570"/>
    </location>
</feature>
<reference evidence="17" key="1">
    <citation type="journal article" date="2023" name="Mol. Phylogenet. Evol.">
        <title>Genome-scale phylogeny and comparative genomics of the fungal order Sordariales.</title>
        <authorList>
            <person name="Hensen N."/>
            <person name="Bonometti L."/>
            <person name="Westerberg I."/>
            <person name="Brannstrom I.O."/>
            <person name="Guillou S."/>
            <person name="Cros-Aarteil S."/>
            <person name="Calhoun S."/>
            <person name="Haridas S."/>
            <person name="Kuo A."/>
            <person name="Mondo S."/>
            <person name="Pangilinan J."/>
            <person name="Riley R."/>
            <person name="LaButti K."/>
            <person name="Andreopoulos B."/>
            <person name="Lipzen A."/>
            <person name="Chen C."/>
            <person name="Yan M."/>
            <person name="Daum C."/>
            <person name="Ng V."/>
            <person name="Clum A."/>
            <person name="Steindorff A."/>
            <person name="Ohm R.A."/>
            <person name="Martin F."/>
            <person name="Silar P."/>
            <person name="Natvig D.O."/>
            <person name="Lalanne C."/>
            <person name="Gautier V."/>
            <person name="Ament-Velasquez S.L."/>
            <person name="Kruys A."/>
            <person name="Hutchinson M.I."/>
            <person name="Powell A.J."/>
            <person name="Barry K."/>
            <person name="Miller A.N."/>
            <person name="Grigoriev I.V."/>
            <person name="Debuchy R."/>
            <person name="Gladieux P."/>
            <person name="Hiltunen Thoren M."/>
            <person name="Johannesson H."/>
        </authorList>
    </citation>
    <scope>NUCLEOTIDE SEQUENCE [LARGE SCALE GENOMIC DNA]</scope>
    <source>
        <strain evidence="17">CBS 284.82</strain>
    </source>
</reference>
<evidence type="ECO:0000256" key="13">
    <source>
        <dbReference type="SAM" id="MobiDB-lite"/>
    </source>
</evidence>
<feature type="compositionally biased region" description="Basic and acidic residues" evidence="13">
    <location>
        <begin position="608"/>
        <end position="653"/>
    </location>
</feature>
<dbReference type="SUPFAM" id="SSF54928">
    <property type="entry name" value="RNA-binding domain, RBD"/>
    <property type="match status" value="1"/>
</dbReference>
<evidence type="ECO:0000256" key="5">
    <source>
        <dbReference type="ARBA" id="ARBA00022664"/>
    </source>
</evidence>
<keyword evidence="8" id="KW-0143">Chaperone</keyword>
<accession>A0AAN6SQZ8</accession>
<feature type="region of interest" description="Disordered" evidence="13">
    <location>
        <begin position="358"/>
        <end position="386"/>
    </location>
</feature>
<feature type="domain" description="J" evidence="14">
    <location>
        <begin position="402"/>
        <end position="472"/>
    </location>
</feature>
<dbReference type="InterPro" id="IPR032003">
    <property type="entry name" value="RAC_head"/>
</dbReference>
<sequence length="745" mass="83938">MPPQIKQDLNRSGWETTDFPSVCENCLPENPYVKMLKEDHGAECKLCTRPFTVFSWSGGGRAQGRKRRTNICLTCARLKNACQCCIMDLQFGLPIVIRDKALELIAPGPQSEINREYFAQNNERAIEEGRAGIEEYEKTDEKARELLRRLAQSKPYFRKGREVDQEGNLATGGNAAVGAGLGGAGPIRTRDSRAAAAAGARAGPRKGPLGANAPPPGPKDWMPPNDRNIMSLFVTGIEDDLPEYKIRDFFKVFGKIKSLVVSHMTHCAFVNYETRDGAERASAECKGRAVIAGFSNRLNMRCRHNRLPTVCAPLPLPLNEVGLEKTGNLLGVLDRGLYRRPVGPYFLAHARRARHKRTFSEDDRIQAQERAKKVEDNDDGEISEPEDPMMLQRDAKDWKSQDHYKVLGLSKYRYKATEEQIKRAHRKKVLKHHPDKKAAAGRADDDNFFKCIQKATEVLLDPIKRRQFDSVDEEADVEPPTKKQLASGKFYKLWGHVFKSEARFSKTHPVPAFGDENATKEDVENFYNFWYNFDSWRTFEYLDEDVPDDNENRDQKRHMERKNANARKKKKAEDNARLRKLLDDCSAGDERIKRFRQEANAAKNKKRLDREAAEKKAAEDARLKKEAEEKAAKEAEEKAKTERESSKKAKEAAKNAVKKNKRVLRGSVKDANYFVEGDASVATIDAVLGDVELIQARIDADEIAALAAKLNGLKVADEIKGVWKGEVERLVGAGKLKEGEAKALA</sequence>
<keyword evidence="7 12" id="KW-0694">RNA-binding</keyword>
<dbReference type="AlphaFoldDB" id="A0AAN6SQZ8"/>
<keyword evidence="10" id="KW-0539">Nucleus</keyword>
<gene>
    <name evidence="16" type="ORF">C8A01DRAFT_47159</name>
</gene>
<evidence type="ECO:0000256" key="7">
    <source>
        <dbReference type="ARBA" id="ARBA00022884"/>
    </source>
</evidence>
<feature type="compositionally biased region" description="Acidic residues" evidence="13">
    <location>
        <begin position="376"/>
        <end position="386"/>
    </location>
</feature>
<feature type="region of interest" description="Disordered" evidence="13">
    <location>
        <begin position="598"/>
        <end position="659"/>
    </location>
</feature>
<keyword evidence="17" id="KW-1185">Reference proteome</keyword>
<keyword evidence="4" id="KW-0963">Cytoplasm</keyword>
<organism evidence="16 17">
    <name type="scientific">Parachaetomium inaequale</name>
    <dbReference type="NCBI Taxonomy" id="2588326"/>
    <lineage>
        <taxon>Eukaryota</taxon>
        <taxon>Fungi</taxon>
        <taxon>Dikarya</taxon>
        <taxon>Ascomycota</taxon>
        <taxon>Pezizomycotina</taxon>
        <taxon>Sordariomycetes</taxon>
        <taxon>Sordariomycetidae</taxon>
        <taxon>Sordariales</taxon>
        <taxon>Chaetomiaceae</taxon>
        <taxon>Parachaetomium</taxon>
    </lineage>
</organism>
<comment type="subcellular location">
    <subcellularLocation>
        <location evidence="2">Cytoplasm</location>
    </subcellularLocation>
    <subcellularLocation>
        <location evidence="1">Nucleus</location>
    </subcellularLocation>
</comment>
<dbReference type="Pfam" id="PF21884">
    <property type="entry name" value="ZUO1-like_ZHD"/>
    <property type="match status" value="1"/>
</dbReference>
<feature type="region of interest" description="Disordered" evidence="13">
    <location>
        <begin position="548"/>
        <end position="575"/>
    </location>
</feature>
<dbReference type="Pfam" id="PF26185">
    <property type="entry name" value="Zuotin_N"/>
    <property type="match status" value="1"/>
</dbReference>
<dbReference type="InterPro" id="IPR001623">
    <property type="entry name" value="DnaJ_domain"/>
</dbReference>
<dbReference type="GO" id="GO:0005681">
    <property type="term" value="C:spliceosomal complex"/>
    <property type="evidence" value="ECO:0007669"/>
    <property type="project" value="UniProtKB-KW"/>
</dbReference>
<dbReference type="InterPro" id="IPR018253">
    <property type="entry name" value="DnaJ_domain_CS"/>
</dbReference>
<dbReference type="InterPro" id="IPR035979">
    <property type="entry name" value="RBD_domain_sf"/>
</dbReference>
<dbReference type="SUPFAM" id="SSF46565">
    <property type="entry name" value="Chaperone J-domain"/>
    <property type="match status" value="1"/>
</dbReference>
<dbReference type="PROSITE" id="PS00636">
    <property type="entry name" value="DNAJ_1"/>
    <property type="match status" value="1"/>
</dbReference>
<dbReference type="GO" id="GO:0006397">
    <property type="term" value="P:mRNA processing"/>
    <property type="evidence" value="ECO:0007669"/>
    <property type="project" value="UniProtKB-KW"/>
</dbReference>
<dbReference type="Pfam" id="PF21369">
    <property type="entry name" value="STL11_N"/>
    <property type="match status" value="1"/>
</dbReference>
<keyword evidence="6" id="KW-0747">Spliceosome</keyword>
<evidence type="ECO:0000256" key="9">
    <source>
        <dbReference type="ARBA" id="ARBA00023187"/>
    </source>
</evidence>
<dbReference type="GO" id="GO:0003723">
    <property type="term" value="F:RNA binding"/>
    <property type="evidence" value="ECO:0007669"/>
    <property type="project" value="UniProtKB-UniRule"/>
</dbReference>
<evidence type="ECO:0000256" key="4">
    <source>
        <dbReference type="ARBA" id="ARBA00022490"/>
    </source>
</evidence>
<dbReference type="PROSITE" id="PS50102">
    <property type="entry name" value="RRM"/>
    <property type="match status" value="1"/>
</dbReference>
<dbReference type="PANTHER" id="PTHR43999:SF1">
    <property type="entry name" value="DNAJ HOMOLOG SUBFAMILY C MEMBER 2"/>
    <property type="match status" value="1"/>
</dbReference>
<keyword evidence="9" id="KW-0508">mRNA splicing</keyword>
<dbReference type="GO" id="GO:0043022">
    <property type="term" value="F:ribosome binding"/>
    <property type="evidence" value="ECO:0007669"/>
    <property type="project" value="InterPro"/>
</dbReference>
<dbReference type="InterPro" id="IPR000504">
    <property type="entry name" value="RRM_dom"/>
</dbReference>
<dbReference type="Gene3D" id="3.30.70.330">
    <property type="match status" value="1"/>
</dbReference>
<proteinExistence type="inferred from homology"/>
<feature type="compositionally biased region" description="Basic and acidic residues" evidence="13">
    <location>
        <begin position="358"/>
        <end position="375"/>
    </location>
</feature>
<dbReference type="Proteomes" id="UP001303115">
    <property type="component" value="Unassembled WGS sequence"/>
</dbReference>
<evidence type="ECO:0000313" key="16">
    <source>
        <dbReference type="EMBL" id="KAK4039367.1"/>
    </source>
</evidence>
<protein>
    <submittedName>
        <fullName evidence="16">Uncharacterized protein</fullName>
    </submittedName>
</protein>
<dbReference type="Gene3D" id="1.10.287.110">
    <property type="entry name" value="DnaJ domain"/>
    <property type="match status" value="1"/>
</dbReference>
<keyword evidence="5" id="KW-0507">mRNA processing</keyword>
<feature type="compositionally biased region" description="Low complexity" evidence="13">
    <location>
        <begin position="194"/>
        <end position="212"/>
    </location>
</feature>
<dbReference type="GO" id="GO:0030544">
    <property type="term" value="F:Hsp70 protein binding"/>
    <property type="evidence" value="ECO:0007669"/>
    <property type="project" value="InterPro"/>
</dbReference>
<dbReference type="FunFam" id="3.30.70.330:FF:000396">
    <property type="entry name" value="Putative Pre-mRNA-splicing factor slt11"/>
    <property type="match status" value="1"/>
</dbReference>
<evidence type="ECO:0000256" key="11">
    <source>
        <dbReference type="ARBA" id="ARBA00025609"/>
    </source>
</evidence>
<dbReference type="Pfam" id="PF00076">
    <property type="entry name" value="RRM_1"/>
    <property type="match status" value="1"/>
</dbReference>
<dbReference type="InterPro" id="IPR042569">
    <property type="entry name" value="RAC_head_sf"/>
</dbReference>
<name>A0AAN6SQZ8_9PEZI</name>
<dbReference type="GO" id="GO:0006450">
    <property type="term" value="P:regulation of translational fidelity"/>
    <property type="evidence" value="ECO:0007669"/>
    <property type="project" value="InterPro"/>
</dbReference>
<dbReference type="CDD" id="cd12265">
    <property type="entry name" value="RRM_SLT11"/>
    <property type="match status" value="1"/>
</dbReference>
<dbReference type="InterPro" id="IPR054076">
    <property type="entry name" value="ZUO1-like_ZHD"/>
</dbReference>
<dbReference type="InterPro" id="IPR044634">
    <property type="entry name" value="Zuotin/DnaJC2"/>
</dbReference>
<evidence type="ECO:0000259" key="14">
    <source>
        <dbReference type="PROSITE" id="PS50076"/>
    </source>
</evidence>
<dbReference type="InterPro" id="IPR034356">
    <property type="entry name" value="Slt11_RRM"/>
</dbReference>
<feature type="region of interest" description="Disordered" evidence="13">
    <location>
        <begin position="191"/>
        <end position="224"/>
    </location>
</feature>
<dbReference type="InterPro" id="IPR036869">
    <property type="entry name" value="J_dom_sf"/>
</dbReference>
<evidence type="ECO:0000313" key="17">
    <source>
        <dbReference type="Proteomes" id="UP001303115"/>
    </source>
</evidence>
<comment type="function">
    <text evidence="11">Involved in pre-mRNA splicing. Facilitates the cooperative formation of U2/U6 helix II in association with stem II in the spliceosome. Binds to RNA.</text>
</comment>
<evidence type="ECO:0000256" key="2">
    <source>
        <dbReference type="ARBA" id="ARBA00004496"/>
    </source>
</evidence>
<dbReference type="GO" id="GO:0051083">
    <property type="term" value="P:'de novo' cotranslational protein folding"/>
    <property type="evidence" value="ECO:0007669"/>
    <property type="project" value="InterPro"/>
</dbReference>
<comment type="similarity">
    <text evidence="3">Belongs to the SLT11 family.</text>
</comment>